<dbReference type="EMBL" id="MU795398">
    <property type="protein sequence ID" value="KAJ3806625.1"/>
    <property type="molecule type" value="Genomic_DNA"/>
</dbReference>
<organism evidence="1 2">
    <name type="scientific">Lentinula aff. lateritia</name>
    <dbReference type="NCBI Taxonomy" id="2804960"/>
    <lineage>
        <taxon>Eukaryota</taxon>
        <taxon>Fungi</taxon>
        <taxon>Dikarya</taxon>
        <taxon>Basidiomycota</taxon>
        <taxon>Agaricomycotina</taxon>
        <taxon>Agaricomycetes</taxon>
        <taxon>Agaricomycetidae</taxon>
        <taxon>Agaricales</taxon>
        <taxon>Marasmiineae</taxon>
        <taxon>Omphalotaceae</taxon>
        <taxon>Lentinula</taxon>
    </lineage>
</organism>
<evidence type="ECO:0000313" key="1">
    <source>
        <dbReference type="EMBL" id="KAJ3806625.1"/>
    </source>
</evidence>
<sequence length="239" mass="25211">MSAPPPYPYPPNENPDRRPLPRGWLTRYDNKNNLISIVNIDSYRAWFYVNTDVDPPVTTWTHPLGAPPTSPAPNSYGPPPGPPLPGPGSPAYGYNSQPQGQYPGYGGYQQSPAPQPYYGGGQPPQQGYGSSPGYGGPGYGGYREEESRGFFGRPSSNPPQQYAPAPPPKKSGPGMGTMLGVGAAGLLGGAVIGEMIEHHEDEERFDAYQDGVQQGQMDDYGGGGDGFGGGDDFGGGGDW</sequence>
<keyword evidence="2" id="KW-1185">Reference proteome</keyword>
<reference evidence="1" key="1">
    <citation type="submission" date="2022-09" db="EMBL/GenBank/DDBJ databases">
        <title>A Global Phylogenomic Analysis of the Shiitake Genus Lentinula.</title>
        <authorList>
            <consortium name="DOE Joint Genome Institute"/>
            <person name="Sierra-Patev S."/>
            <person name="Min B."/>
            <person name="Naranjo-Ortiz M."/>
            <person name="Looney B."/>
            <person name="Konkel Z."/>
            <person name="Slot J.C."/>
            <person name="Sakamoto Y."/>
            <person name="Steenwyk J.L."/>
            <person name="Rokas A."/>
            <person name="Carro J."/>
            <person name="Camarero S."/>
            <person name="Ferreira P."/>
            <person name="Molpeceres G."/>
            <person name="Ruiz-Duenas F.J."/>
            <person name="Serrano A."/>
            <person name="Henrissat B."/>
            <person name="Drula E."/>
            <person name="Hughes K.W."/>
            <person name="Mata J.L."/>
            <person name="Ishikawa N.K."/>
            <person name="Vargas-Isla R."/>
            <person name="Ushijima S."/>
            <person name="Smith C.A."/>
            <person name="Ahrendt S."/>
            <person name="Andreopoulos W."/>
            <person name="He G."/>
            <person name="Labutti K."/>
            <person name="Lipzen A."/>
            <person name="Ng V."/>
            <person name="Riley R."/>
            <person name="Sandor L."/>
            <person name="Barry K."/>
            <person name="Martinez A.T."/>
            <person name="Xiao Y."/>
            <person name="Gibbons J.G."/>
            <person name="Terashima K."/>
            <person name="Grigoriev I.V."/>
            <person name="Hibbett D.S."/>
        </authorList>
    </citation>
    <scope>NUCLEOTIDE SEQUENCE</scope>
    <source>
        <strain evidence="1">TMI1499</strain>
    </source>
</reference>
<comment type="caution">
    <text evidence="1">The sequence shown here is derived from an EMBL/GenBank/DDBJ whole genome shotgun (WGS) entry which is preliminary data.</text>
</comment>
<evidence type="ECO:0000313" key="2">
    <source>
        <dbReference type="Proteomes" id="UP001163835"/>
    </source>
</evidence>
<name>A0ACC1TQ47_9AGAR</name>
<proteinExistence type="predicted"/>
<accession>A0ACC1TQ47</accession>
<dbReference type="Proteomes" id="UP001163835">
    <property type="component" value="Unassembled WGS sequence"/>
</dbReference>
<protein>
    <submittedName>
        <fullName evidence="1">Uncharacterized protein</fullName>
    </submittedName>
</protein>
<gene>
    <name evidence="1" type="ORF">F5876DRAFT_68794</name>
</gene>